<organism evidence="2 3">
    <name type="scientific">Streptosporangium jomthongense</name>
    <dbReference type="NCBI Taxonomy" id="1193683"/>
    <lineage>
        <taxon>Bacteria</taxon>
        <taxon>Bacillati</taxon>
        <taxon>Actinomycetota</taxon>
        <taxon>Actinomycetes</taxon>
        <taxon>Streptosporangiales</taxon>
        <taxon>Streptosporangiaceae</taxon>
        <taxon>Streptosporangium</taxon>
    </lineage>
</organism>
<sequence>MIWRETWVRLGGRHRRGEPFSQPRVRRWDPANRAGAEQPDQIEPAWAVWYGVATRCFYAAVWPTLESLVVCAGSADELCRLMRAAEQTAPPRAGVPASLPGAVSAGPDVTAPGVSRVTGTGRGPSIPTTPVAPMRRTQDGLRTACWDLPYDLSIVGGARRSVGTVLAPGGWRA</sequence>
<proteinExistence type="predicted"/>
<accession>A0ABV8EVH8</accession>
<protein>
    <submittedName>
        <fullName evidence="2">Uncharacterized protein</fullName>
    </submittedName>
</protein>
<keyword evidence="3" id="KW-1185">Reference proteome</keyword>
<feature type="region of interest" description="Disordered" evidence="1">
    <location>
        <begin position="113"/>
        <end position="133"/>
    </location>
</feature>
<gene>
    <name evidence="2" type="ORF">ACFOYY_02930</name>
</gene>
<evidence type="ECO:0000313" key="3">
    <source>
        <dbReference type="Proteomes" id="UP001595698"/>
    </source>
</evidence>
<comment type="caution">
    <text evidence="2">The sequence shown here is derived from an EMBL/GenBank/DDBJ whole genome shotgun (WGS) entry which is preliminary data.</text>
</comment>
<reference evidence="3" key="1">
    <citation type="journal article" date="2019" name="Int. J. Syst. Evol. Microbiol.">
        <title>The Global Catalogue of Microorganisms (GCM) 10K type strain sequencing project: providing services to taxonomists for standard genome sequencing and annotation.</title>
        <authorList>
            <consortium name="The Broad Institute Genomics Platform"/>
            <consortium name="The Broad Institute Genome Sequencing Center for Infectious Disease"/>
            <person name="Wu L."/>
            <person name="Ma J."/>
        </authorList>
    </citation>
    <scope>NUCLEOTIDE SEQUENCE [LARGE SCALE GENOMIC DNA]</scope>
    <source>
        <strain evidence="3">TBRC 7912</strain>
    </source>
</reference>
<dbReference type="EMBL" id="JBHSBC010000001">
    <property type="protein sequence ID" value="MFC3979057.1"/>
    <property type="molecule type" value="Genomic_DNA"/>
</dbReference>
<evidence type="ECO:0000256" key="1">
    <source>
        <dbReference type="SAM" id="MobiDB-lite"/>
    </source>
</evidence>
<dbReference type="Proteomes" id="UP001595698">
    <property type="component" value="Unassembled WGS sequence"/>
</dbReference>
<name>A0ABV8EVH8_9ACTN</name>
<evidence type="ECO:0000313" key="2">
    <source>
        <dbReference type="EMBL" id="MFC3979057.1"/>
    </source>
</evidence>
<dbReference type="RefSeq" id="WP_386187527.1">
    <property type="nucleotide sequence ID" value="NZ_JBHSBC010000001.1"/>
</dbReference>